<accession>A0AAE0EGM7</accession>
<keyword evidence="3" id="KW-1185">Reference proteome</keyword>
<proteinExistence type="predicted"/>
<dbReference type="Proteomes" id="UP001281410">
    <property type="component" value="Unassembled WGS sequence"/>
</dbReference>
<organism evidence="2 3">
    <name type="scientific">Dipteronia sinensis</name>
    <dbReference type="NCBI Taxonomy" id="43782"/>
    <lineage>
        <taxon>Eukaryota</taxon>
        <taxon>Viridiplantae</taxon>
        <taxon>Streptophyta</taxon>
        <taxon>Embryophyta</taxon>
        <taxon>Tracheophyta</taxon>
        <taxon>Spermatophyta</taxon>
        <taxon>Magnoliopsida</taxon>
        <taxon>eudicotyledons</taxon>
        <taxon>Gunneridae</taxon>
        <taxon>Pentapetalae</taxon>
        <taxon>rosids</taxon>
        <taxon>malvids</taxon>
        <taxon>Sapindales</taxon>
        <taxon>Sapindaceae</taxon>
        <taxon>Hippocastanoideae</taxon>
        <taxon>Acereae</taxon>
        <taxon>Dipteronia</taxon>
    </lineage>
</organism>
<feature type="domain" description="Glycoside hydrolase family 38 N-terminal" evidence="1">
    <location>
        <begin position="2"/>
        <end position="42"/>
    </location>
</feature>
<sequence>MSYLKRRWRDASGSKRESFTNLVKNGQLEIVGGGWVMNDELMSLSLLGFVISHLIKSHANSHYFAIIEQRLLLKCQKLENLMELSRGQIARAGNIIGPGLCIQNLWRLKEDNILLVYIK</sequence>
<dbReference type="SUPFAM" id="SSF88713">
    <property type="entry name" value="Glycoside hydrolase/deacetylase"/>
    <property type="match status" value="1"/>
</dbReference>
<evidence type="ECO:0000313" key="3">
    <source>
        <dbReference type="Proteomes" id="UP001281410"/>
    </source>
</evidence>
<evidence type="ECO:0000259" key="1">
    <source>
        <dbReference type="Pfam" id="PF01074"/>
    </source>
</evidence>
<reference evidence="2" key="1">
    <citation type="journal article" date="2023" name="Plant J.">
        <title>Genome sequences and population genomics provide insights into the demographic history, inbreeding, and mutation load of two 'living fossil' tree species of Dipteronia.</title>
        <authorList>
            <person name="Feng Y."/>
            <person name="Comes H.P."/>
            <person name="Chen J."/>
            <person name="Zhu S."/>
            <person name="Lu R."/>
            <person name="Zhang X."/>
            <person name="Li P."/>
            <person name="Qiu J."/>
            <person name="Olsen K.M."/>
            <person name="Qiu Y."/>
        </authorList>
    </citation>
    <scope>NUCLEOTIDE SEQUENCE</scope>
    <source>
        <strain evidence="2">NBL</strain>
    </source>
</reference>
<dbReference type="AlphaFoldDB" id="A0AAE0EGM7"/>
<evidence type="ECO:0000313" key="2">
    <source>
        <dbReference type="EMBL" id="KAK3225730.1"/>
    </source>
</evidence>
<dbReference type="PANTHER" id="PTHR11607:SF3">
    <property type="entry name" value="LYSOSOMAL ALPHA-MANNOSIDASE"/>
    <property type="match status" value="1"/>
</dbReference>
<dbReference type="PANTHER" id="PTHR11607">
    <property type="entry name" value="ALPHA-MANNOSIDASE"/>
    <property type="match status" value="1"/>
</dbReference>
<dbReference type="InterPro" id="IPR011330">
    <property type="entry name" value="Glyco_hydro/deAcase_b/a-brl"/>
</dbReference>
<comment type="caution">
    <text evidence="2">The sequence shown here is derived from an EMBL/GenBank/DDBJ whole genome shotgun (WGS) entry which is preliminary data.</text>
</comment>
<dbReference type="GO" id="GO:0006491">
    <property type="term" value="P:N-glycan processing"/>
    <property type="evidence" value="ECO:0007669"/>
    <property type="project" value="TreeGrafter"/>
</dbReference>
<dbReference type="InterPro" id="IPR050843">
    <property type="entry name" value="Glycosyl_Hydrlase_38"/>
</dbReference>
<dbReference type="GO" id="GO:0006013">
    <property type="term" value="P:mannose metabolic process"/>
    <property type="evidence" value="ECO:0007669"/>
    <property type="project" value="InterPro"/>
</dbReference>
<dbReference type="GO" id="GO:0004559">
    <property type="term" value="F:alpha-mannosidase activity"/>
    <property type="evidence" value="ECO:0007669"/>
    <property type="project" value="InterPro"/>
</dbReference>
<dbReference type="Gene3D" id="3.20.110.10">
    <property type="entry name" value="Glycoside hydrolase 38, N terminal domain"/>
    <property type="match status" value="1"/>
</dbReference>
<dbReference type="Pfam" id="PF01074">
    <property type="entry name" value="Glyco_hydro_38N"/>
    <property type="match status" value="1"/>
</dbReference>
<protein>
    <recommendedName>
        <fullName evidence="1">Glycoside hydrolase family 38 N-terminal domain-containing protein</fullName>
    </recommendedName>
</protein>
<name>A0AAE0EGM7_9ROSI</name>
<dbReference type="EMBL" id="JANJYJ010000002">
    <property type="protein sequence ID" value="KAK3225730.1"/>
    <property type="molecule type" value="Genomic_DNA"/>
</dbReference>
<dbReference type="GO" id="GO:0000139">
    <property type="term" value="C:Golgi membrane"/>
    <property type="evidence" value="ECO:0007669"/>
    <property type="project" value="TreeGrafter"/>
</dbReference>
<gene>
    <name evidence="2" type="ORF">Dsin_005592</name>
</gene>
<dbReference type="InterPro" id="IPR000602">
    <property type="entry name" value="Glyco_hydro_38_N"/>
</dbReference>
<dbReference type="InterPro" id="IPR027291">
    <property type="entry name" value="Glyco_hydro_38_N_sf"/>
</dbReference>